<dbReference type="GO" id="GO:0008175">
    <property type="term" value="F:tRNA methyltransferase activity"/>
    <property type="evidence" value="ECO:0007669"/>
    <property type="project" value="TreeGrafter"/>
</dbReference>
<dbReference type="OrthoDB" id="289250at2759"/>
<dbReference type="InterPro" id="IPR050082">
    <property type="entry name" value="RNA_methyltr_RlmE"/>
</dbReference>
<dbReference type="PANTHER" id="PTHR10920">
    <property type="entry name" value="RIBOSOMAL RNA METHYLTRANSFERASE"/>
    <property type="match status" value="1"/>
</dbReference>
<accession>A0A0T6AYF3</accession>
<feature type="domain" description="Ribosomal RNA methyltransferase FtsJ" evidence="4">
    <location>
        <begin position="6"/>
        <end position="122"/>
    </location>
</feature>
<dbReference type="PANTHER" id="PTHR10920:SF12">
    <property type="entry name" value="TRNA (CYTIDINE(32)_GUANOSINE(34)-2'-O)-METHYLTRANSFERASE-RELATED"/>
    <property type="match status" value="1"/>
</dbReference>
<name>A0A0T6AYF3_9SCAR</name>
<comment type="caution">
    <text evidence="5">The sequence shown here is derived from an EMBL/GenBank/DDBJ whole genome shotgun (WGS) entry which is preliminary data.</text>
</comment>
<proteinExistence type="predicted"/>
<keyword evidence="1" id="KW-0489">Methyltransferase</keyword>
<evidence type="ECO:0000256" key="2">
    <source>
        <dbReference type="ARBA" id="ARBA00022679"/>
    </source>
</evidence>
<evidence type="ECO:0000256" key="1">
    <source>
        <dbReference type="ARBA" id="ARBA00022603"/>
    </source>
</evidence>
<sequence>MMPMQHFPGVIHLEADISQYATMKEILGQFGSEKADIVVCDGAIDVVGMKMIDYYMHHRIFLSALYIMLNTLRSGGAFVMKIFIDKGHEKMIRKLELFFENVTIVKPHCSRNKEAFAVCRNYIPLPKFDPVQLTP</sequence>
<evidence type="ECO:0000313" key="6">
    <source>
        <dbReference type="Proteomes" id="UP000051574"/>
    </source>
</evidence>
<keyword evidence="3" id="KW-0949">S-adenosyl-L-methionine</keyword>
<dbReference type="Gene3D" id="3.40.50.150">
    <property type="entry name" value="Vaccinia Virus protein VP39"/>
    <property type="match status" value="1"/>
</dbReference>
<evidence type="ECO:0000256" key="3">
    <source>
        <dbReference type="ARBA" id="ARBA00022691"/>
    </source>
</evidence>
<dbReference type="Pfam" id="PF01728">
    <property type="entry name" value="FtsJ"/>
    <property type="match status" value="1"/>
</dbReference>
<protein>
    <recommendedName>
        <fullName evidence="4">Ribosomal RNA methyltransferase FtsJ domain-containing protein</fullName>
    </recommendedName>
</protein>
<evidence type="ECO:0000259" key="4">
    <source>
        <dbReference type="Pfam" id="PF01728"/>
    </source>
</evidence>
<dbReference type="Proteomes" id="UP000051574">
    <property type="component" value="Unassembled WGS sequence"/>
</dbReference>
<evidence type="ECO:0000313" key="5">
    <source>
        <dbReference type="EMBL" id="KRT80169.1"/>
    </source>
</evidence>
<dbReference type="GO" id="GO:0002181">
    <property type="term" value="P:cytoplasmic translation"/>
    <property type="evidence" value="ECO:0007669"/>
    <property type="project" value="TreeGrafter"/>
</dbReference>
<dbReference type="GO" id="GO:0005737">
    <property type="term" value="C:cytoplasm"/>
    <property type="evidence" value="ECO:0007669"/>
    <property type="project" value="TreeGrafter"/>
</dbReference>
<dbReference type="SUPFAM" id="SSF53335">
    <property type="entry name" value="S-adenosyl-L-methionine-dependent methyltransferases"/>
    <property type="match status" value="1"/>
</dbReference>
<dbReference type="EMBL" id="LJIG01022515">
    <property type="protein sequence ID" value="KRT80169.1"/>
    <property type="molecule type" value="Genomic_DNA"/>
</dbReference>
<dbReference type="GO" id="GO:0030488">
    <property type="term" value="P:tRNA methylation"/>
    <property type="evidence" value="ECO:0007669"/>
    <property type="project" value="TreeGrafter"/>
</dbReference>
<gene>
    <name evidence="5" type="ORF">AMK59_7891</name>
</gene>
<feature type="non-terminal residue" evidence="5">
    <location>
        <position position="135"/>
    </location>
</feature>
<keyword evidence="6" id="KW-1185">Reference proteome</keyword>
<dbReference type="InterPro" id="IPR029063">
    <property type="entry name" value="SAM-dependent_MTases_sf"/>
</dbReference>
<organism evidence="5 6">
    <name type="scientific">Oryctes borbonicus</name>
    <dbReference type="NCBI Taxonomy" id="1629725"/>
    <lineage>
        <taxon>Eukaryota</taxon>
        <taxon>Metazoa</taxon>
        <taxon>Ecdysozoa</taxon>
        <taxon>Arthropoda</taxon>
        <taxon>Hexapoda</taxon>
        <taxon>Insecta</taxon>
        <taxon>Pterygota</taxon>
        <taxon>Neoptera</taxon>
        <taxon>Endopterygota</taxon>
        <taxon>Coleoptera</taxon>
        <taxon>Polyphaga</taxon>
        <taxon>Scarabaeiformia</taxon>
        <taxon>Scarabaeidae</taxon>
        <taxon>Dynastinae</taxon>
        <taxon>Oryctes</taxon>
    </lineage>
</organism>
<keyword evidence="2" id="KW-0808">Transferase</keyword>
<dbReference type="AlphaFoldDB" id="A0A0T6AYF3"/>
<reference evidence="5 6" key="1">
    <citation type="submission" date="2015-09" db="EMBL/GenBank/DDBJ databases">
        <title>Draft genome of the scarab beetle Oryctes borbonicus.</title>
        <authorList>
            <person name="Meyer J.M."/>
            <person name="Markov G.V."/>
            <person name="Baskaran P."/>
            <person name="Herrmann M."/>
            <person name="Sommer R.J."/>
            <person name="Roedelsperger C."/>
        </authorList>
    </citation>
    <scope>NUCLEOTIDE SEQUENCE [LARGE SCALE GENOMIC DNA]</scope>
    <source>
        <strain evidence="5">OB123</strain>
        <tissue evidence="5">Whole animal</tissue>
    </source>
</reference>
<dbReference type="InterPro" id="IPR002877">
    <property type="entry name" value="RNA_MeTrfase_FtsJ_dom"/>
</dbReference>